<reference evidence="1" key="1">
    <citation type="journal article" date="2014" name="Front. Microbiol.">
        <title>High frequency of phylogenetically diverse reductive dehalogenase-homologous genes in deep subseafloor sedimentary metagenomes.</title>
        <authorList>
            <person name="Kawai M."/>
            <person name="Futagami T."/>
            <person name="Toyoda A."/>
            <person name="Takaki Y."/>
            <person name="Nishi S."/>
            <person name="Hori S."/>
            <person name="Arai W."/>
            <person name="Tsubouchi T."/>
            <person name="Morono Y."/>
            <person name="Uchiyama I."/>
            <person name="Ito T."/>
            <person name="Fujiyama A."/>
            <person name="Inagaki F."/>
            <person name="Takami H."/>
        </authorList>
    </citation>
    <scope>NUCLEOTIDE SEQUENCE</scope>
    <source>
        <strain evidence="1">Expedition CK06-06</strain>
    </source>
</reference>
<name>X1QRT7_9ZZZZ</name>
<comment type="caution">
    <text evidence="1">The sequence shown here is derived from an EMBL/GenBank/DDBJ whole genome shotgun (WGS) entry which is preliminary data.</text>
</comment>
<proteinExistence type="predicted"/>
<sequence>YLKEDLENVPEGAAMGLGCGNPIAIAELREGETVLDAQRTLAEI</sequence>
<feature type="non-terminal residue" evidence="1">
    <location>
        <position position="1"/>
    </location>
</feature>
<evidence type="ECO:0000313" key="1">
    <source>
        <dbReference type="EMBL" id="GAI53655.1"/>
    </source>
</evidence>
<accession>X1QRT7</accession>
<dbReference type="EMBL" id="BARV01041747">
    <property type="protein sequence ID" value="GAI53655.1"/>
    <property type="molecule type" value="Genomic_DNA"/>
</dbReference>
<dbReference type="AlphaFoldDB" id="X1QRT7"/>
<organism evidence="1">
    <name type="scientific">marine sediment metagenome</name>
    <dbReference type="NCBI Taxonomy" id="412755"/>
    <lineage>
        <taxon>unclassified sequences</taxon>
        <taxon>metagenomes</taxon>
        <taxon>ecological metagenomes</taxon>
    </lineage>
</organism>
<gene>
    <name evidence="1" type="ORF">S06H3_63066</name>
</gene>
<protein>
    <submittedName>
        <fullName evidence="1">Uncharacterized protein</fullName>
    </submittedName>
</protein>